<gene>
    <name evidence="1" type="ORF">ACERK3_17765</name>
</gene>
<evidence type="ECO:0000313" key="1">
    <source>
        <dbReference type="EMBL" id="MFA9480122.1"/>
    </source>
</evidence>
<dbReference type="RefSeq" id="WP_425347046.1">
    <property type="nucleotide sequence ID" value="NZ_JBGUBD010000016.1"/>
</dbReference>
<keyword evidence="2" id="KW-1185">Reference proteome</keyword>
<accession>A0ABV4U926</accession>
<reference evidence="1 2" key="1">
    <citation type="submission" date="2024-08" db="EMBL/GenBank/DDBJ databases">
        <title>Whole-genome sequencing of halo(alkali)philic microorganisms from hypersaline lakes.</title>
        <authorList>
            <person name="Sorokin D.Y."/>
            <person name="Merkel A.Y."/>
            <person name="Messina E."/>
            <person name="Yakimov M."/>
        </authorList>
    </citation>
    <scope>NUCLEOTIDE SEQUENCE [LARGE SCALE GENOMIC DNA]</scope>
    <source>
        <strain evidence="1 2">AB-hyl4</strain>
    </source>
</reference>
<sequence length="142" mass="15093">MARQPATRKVQCYHCRHRFDVSGRAQSTSCPGCYKPVIVGDVVVTTLKPVTEVRTCGSIVVKKKGRIIARVIEAHGGIDCEGAIDAKTVQGGLGVRLGPKAVFKGDLLALSLRVEEGARVTGGFFDIPNNDLDLTSLGEEGS</sequence>
<name>A0ABV4U926_9BACT</name>
<comment type="caution">
    <text evidence="1">The sequence shown here is derived from an EMBL/GenBank/DDBJ whole genome shotgun (WGS) entry which is preliminary data.</text>
</comment>
<proteinExistence type="predicted"/>
<dbReference type="Proteomes" id="UP001575105">
    <property type="component" value="Unassembled WGS sequence"/>
</dbReference>
<evidence type="ECO:0000313" key="2">
    <source>
        <dbReference type="Proteomes" id="UP001575105"/>
    </source>
</evidence>
<protein>
    <submittedName>
        <fullName evidence="1">Polymer-forming cytoskeletal protein</fullName>
    </submittedName>
</protein>
<organism evidence="1 2">
    <name type="scientific">Natronomicrosphaera hydrolytica</name>
    <dbReference type="NCBI Taxonomy" id="3242702"/>
    <lineage>
        <taxon>Bacteria</taxon>
        <taxon>Pseudomonadati</taxon>
        <taxon>Planctomycetota</taxon>
        <taxon>Phycisphaerae</taxon>
        <taxon>Phycisphaerales</taxon>
        <taxon>Phycisphaeraceae</taxon>
        <taxon>Natronomicrosphaera</taxon>
    </lineage>
</organism>
<dbReference type="EMBL" id="JBGUBD010000016">
    <property type="protein sequence ID" value="MFA9480122.1"/>
    <property type="molecule type" value="Genomic_DNA"/>
</dbReference>